<reference evidence="2" key="1">
    <citation type="submission" date="2022-11" db="UniProtKB">
        <authorList>
            <consortium name="WormBaseParasite"/>
        </authorList>
    </citation>
    <scope>IDENTIFICATION</scope>
</reference>
<protein>
    <submittedName>
        <fullName evidence="2">Uncharacterized protein</fullName>
    </submittedName>
</protein>
<evidence type="ECO:0000313" key="2">
    <source>
        <dbReference type="WBParaSite" id="PEQ_0000002101-mRNA-1"/>
    </source>
</evidence>
<organism evidence="1 2">
    <name type="scientific">Parascaris equorum</name>
    <name type="common">Equine roundworm</name>
    <dbReference type="NCBI Taxonomy" id="6256"/>
    <lineage>
        <taxon>Eukaryota</taxon>
        <taxon>Metazoa</taxon>
        <taxon>Ecdysozoa</taxon>
        <taxon>Nematoda</taxon>
        <taxon>Chromadorea</taxon>
        <taxon>Rhabditida</taxon>
        <taxon>Spirurina</taxon>
        <taxon>Ascaridomorpha</taxon>
        <taxon>Ascaridoidea</taxon>
        <taxon>Ascarididae</taxon>
        <taxon>Parascaris</taxon>
    </lineage>
</organism>
<dbReference type="Proteomes" id="UP000887564">
    <property type="component" value="Unplaced"/>
</dbReference>
<sequence length="56" mass="6612">MQKEVERLQRLIAETSQQQGTPEDVQQLREKIIELENKLHEVEQSLSEAPRIDEIK</sequence>
<evidence type="ECO:0000313" key="1">
    <source>
        <dbReference type="Proteomes" id="UP000887564"/>
    </source>
</evidence>
<dbReference type="AlphaFoldDB" id="A0A914R5T5"/>
<name>A0A914R5T5_PAREQ</name>
<keyword evidence="1" id="KW-1185">Reference proteome</keyword>
<dbReference type="WBParaSite" id="PEQ_0000002101-mRNA-1">
    <property type="protein sequence ID" value="PEQ_0000002101-mRNA-1"/>
    <property type="gene ID" value="PEQ_0000002101"/>
</dbReference>
<proteinExistence type="predicted"/>
<accession>A0A914R5T5</accession>